<keyword evidence="3" id="KW-1185">Reference proteome</keyword>
<evidence type="ECO:0000313" key="2">
    <source>
        <dbReference type="EMBL" id="RPD61112.1"/>
    </source>
</evidence>
<organism evidence="2 3">
    <name type="scientific">Lentinus tigrinus ALCF2SS1-6</name>
    <dbReference type="NCBI Taxonomy" id="1328759"/>
    <lineage>
        <taxon>Eukaryota</taxon>
        <taxon>Fungi</taxon>
        <taxon>Dikarya</taxon>
        <taxon>Basidiomycota</taxon>
        <taxon>Agaricomycotina</taxon>
        <taxon>Agaricomycetes</taxon>
        <taxon>Polyporales</taxon>
        <taxon>Polyporaceae</taxon>
        <taxon>Lentinus</taxon>
    </lineage>
</organism>
<dbReference type="OrthoDB" id="2107166at2759"/>
<reference evidence="2" key="1">
    <citation type="journal article" date="2018" name="Genome Biol. Evol.">
        <title>Genomics and development of Lentinus tigrinus, a white-rot wood-decaying mushroom with dimorphic fruiting bodies.</title>
        <authorList>
            <person name="Wu B."/>
            <person name="Xu Z."/>
            <person name="Knudson A."/>
            <person name="Carlson A."/>
            <person name="Chen N."/>
            <person name="Kovaka S."/>
            <person name="LaButti K."/>
            <person name="Lipzen A."/>
            <person name="Pennachio C."/>
            <person name="Riley R."/>
            <person name="Schakwitz W."/>
            <person name="Umezawa K."/>
            <person name="Ohm R.A."/>
            <person name="Grigoriev I.V."/>
            <person name="Nagy L.G."/>
            <person name="Gibbons J."/>
            <person name="Hibbett D."/>
        </authorList>
    </citation>
    <scope>NUCLEOTIDE SEQUENCE [LARGE SCALE GENOMIC DNA]</scope>
    <source>
        <strain evidence="2">ALCF2SS1-6</strain>
    </source>
</reference>
<name>A0A5C2SBA2_9APHY</name>
<feature type="compositionally biased region" description="Acidic residues" evidence="1">
    <location>
        <begin position="16"/>
        <end position="34"/>
    </location>
</feature>
<gene>
    <name evidence="2" type="ORF">L227DRAFT_652880</name>
</gene>
<proteinExistence type="predicted"/>
<dbReference type="AlphaFoldDB" id="A0A5C2SBA2"/>
<dbReference type="Proteomes" id="UP000313359">
    <property type="component" value="Unassembled WGS sequence"/>
</dbReference>
<feature type="region of interest" description="Disordered" evidence="1">
    <location>
        <begin position="1"/>
        <end position="77"/>
    </location>
</feature>
<evidence type="ECO:0008006" key="4">
    <source>
        <dbReference type="Google" id="ProtNLM"/>
    </source>
</evidence>
<sequence>MAARTNVDGSVRDEDVFVLEDEDEDEDYDLETDQDTLPKAPEAGLKLSEEVGGLEADESKSPSTLQEAGQPSGGGRSMPFKYFIRPEDTLIGLSLKLGVDGRVLCRLNNLPASTLRTTPHLLHTRSYLILPPSASTPPLTATEQALDDERRARIAVERAHTRFQSMTKETNRDVAKAYVALASLPDDDLPMTGDVKEYDKDKGLGERKTYMPEAGLGESSLEGRAVDRYFDDDEWEARERAEGRKVTIPSFPLFGRAAEKQPAEEQKPWWRWRN</sequence>
<evidence type="ECO:0000313" key="3">
    <source>
        <dbReference type="Proteomes" id="UP000313359"/>
    </source>
</evidence>
<evidence type="ECO:0000256" key="1">
    <source>
        <dbReference type="SAM" id="MobiDB-lite"/>
    </source>
</evidence>
<protein>
    <recommendedName>
        <fullName evidence="4">LysM domain-containing protein</fullName>
    </recommendedName>
</protein>
<accession>A0A5C2SBA2</accession>
<dbReference type="EMBL" id="ML122263">
    <property type="protein sequence ID" value="RPD61112.1"/>
    <property type="molecule type" value="Genomic_DNA"/>
</dbReference>